<keyword evidence="3" id="KW-1185">Reference proteome</keyword>
<accession>A0A821YGE8</accession>
<dbReference type="Proteomes" id="UP000663873">
    <property type="component" value="Unassembled WGS sequence"/>
</dbReference>
<proteinExistence type="predicted"/>
<feature type="non-terminal residue" evidence="2">
    <location>
        <position position="40"/>
    </location>
</feature>
<evidence type="ECO:0000313" key="1">
    <source>
        <dbReference type="EMBL" id="CAF4946163.1"/>
    </source>
</evidence>
<comment type="caution">
    <text evidence="2">The sequence shown here is derived from an EMBL/GenBank/DDBJ whole genome shotgun (WGS) entry which is preliminary data.</text>
</comment>
<dbReference type="AlphaFoldDB" id="A0A821YGE8"/>
<evidence type="ECO:0000313" key="2">
    <source>
        <dbReference type="EMBL" id="CAF4953754.1"/>
    </source>
</evidence>
<sequence length="40" mass="4764">MEDTHVNDDNEQIILVPRQETTSYHGLLDPRRPYLKWIAV</sequence>
<reference evidence="2" key="1">
    <citation type="submission" date="2021-02" db="EMBL/GenBank/DDBJ databases">
        <authorList>
            <person name="Nowell W R."/>
        </authorList>
    </citation>
    <scope>NUCLEOTIDE SEQUENCE</scope>
</reference>
<dbReference type="EMBL" id="CAJOBP010093106">
    <property type="protein sequence ID" value="CAF4953754.1"/>
    <property type="molecule type" value="Genomic_DNA"/>
</dbReference>
<organism evidence="2 3">
    <name type="scientific">Rotaria socialis</name>
    <dbReference type="NCBI Taxonomy" id="392032"/>
    <lineage>
        <taxon>Eukaryota</taxon>
        <taxon>Metazoa</taxon>
        <taxon>Spiralia</taxon>
        <taxon>Gnathifera</taxon>
        <taxon>Rotifera</taxon>
        <taxon>Eurotatoria</taxon>
        <taxon>Bdelloidea</taxon>
        <taxon>Philodinida</taxon>
        <taxon>Philodinidae</taxon>
        <taxon>Rotaria</taxon>
    </lineage>
</organism>
<dbReference type="EMBL" id="CAJOBP010090621">
    <property type="protein sequence ID" value="CAF4946163.1"/>
    <property type="molecule type" value="Genomic_DNA"/>
</dbReference>
<name>A0A821YGE8_9BILA</name>
<gene>
    <name evidence="1" type="ORF">UJA718_LOCUS47536</name>
    <name evidence="2" type="ORF">UJA718_LOCUS47878</name>
</gene>
<protein>
    <submittedName>
        <fullName evidence="2">Uncharacterized protein</fullName>
    </submittedName>
</protein>
<evidence type="ECO:0000313" key="3">
    <source>
        <dbReference type="Proteomes" id="UP000663873"/>
    </source>
</evidence>